<keyword evidence="4" id="KW-1185">Reference proteome</keyword>
<evidence type="ECO:0000313" key="4">
    <source>
        <dbReference type="Proteomes" id="UP000289340"/>
    </source>
</evidence>
<gene>
    <name evidence="3" type="ORF">D0Y65_038289</name>
</gene>
<comment type="caution">
    <text evidence="3">The sequence shown here is derived from an EMBL/GenBank/DDBJ whole genome shotgun (WGS) entry which is preliminary data.</text>
</comment>
<reference evidence="3 4" key="1">
    <citation type="submission" date="2018-09" db="EMBL/GenBank/DDBJ databases">
        <title>A high-quality reference genome of wild soybean provides a powerful tool to mine soybean genomes.</title>
        <authorList>
            <person name="Xie M."/>
            <person name="Chung C.Y.L."/>
            <person name="Li M.-W."/>
            <person name="Wong F.-L."/>
            <person name="Chan T.-F."/>
            <person name="Lam H.-M."/>
        </authorList>
    </citation>
    <scope>NUCLEOTIDE SEQUENCE [LARGE SCALE GENOMIC DNA]</scope>
    <source>
        <strain evidence="4">cv. W05</strain>
        <tissue evidence="3">Hypocotyl of etiolated seedlings</tissue>
    </source>
</reference>
<dbReference type="Pfam" id="PF18051">
    <property type="entry name" value="RPN1_C"/>
    <property type="match status" value="1"/>
</dbReference>
<dbReference type="PANTHER" id="PTHR10943">
    <property type="entry name" value="26S PROTEASOME NON-ATPASE REGULATORY SUBUNIT"/>
    <property type="match status" value="1"/>
</dbReference>
<name>A0A445H489_GLYSO</name>
<dbReference type="PANTHER" id="PTHR10943:SF1">
    <property type="entry name" value="26S PROTEASOME NON-ATPASE REGULATORY SUBUNIT 2"/>
    <property type="match status" value="1"/>
</dbReference>
<dbReference type="EMBL" id="QZWG01000014">
    <property type="protein sequence ID" value="RZB68454.1"/>
    <property type="molecule type" value="Genomic_DNA"/>
</dbReference>
<dbReference type="GO" id="GO:0005634">
    <property type="term" value="C:nucleus"/>
    <property type="evidence" value="ECO:0007669"/>
    <property type="project" value="TreeGrafter"/>
</dbReference>
<evidence type="ECO:0000313" key="3">
    <source>
        <dbReference type="EMBL" id="RZB68454.1"/>
    </source>
</evidence>
<sequence length="213" mass="24122">MLHACLDIKAIMLGKYHYVLYFLILAMQPRMLWIVDENIKPLSLCVCVGQAVNVVGQAGHPKTITGFQTHYTPVLLSAGDKAKLATEKYLPLSPILEGFVNLKENPDYTKYLPLSPILEVEDRKRLLHETDRICRRHPRDLHKGQSLLAVHSGAAPKHVLLLSLGGNKNLVKVPHKGDYPYIMNERMLGSYIKDETEKDKVRLPKDEFTCLTL</sequence>
<dbReference type="Proteomes" id="UP000289340">
    <property type="component" value="Chromosome 14"/>
</dbReference>
<dbReference type="GO" id="GO:0008540">
    <property type="term" value="C:proteasome regulatory particle, base subcomplex"/>
    <property type="evidence" value="ECO:0007669"/>
    <property type="project" value="TreeGrafter"/>
</dbReference>
<keyword evidence="1" id="KW-0677">Repeat</keyword>
<feature type="domain" description="26S proteasome non-ATPase regulatory subunit RPN1 C-terminal" evidence="2">
    <location>
        <begin position="55"/>
        <end position="108"/>
    </location>
</feature>
<dbReference type="InterPro" id="IPR041433">
    <property type="entry name" value="RPN1_C"/>
</dbReference>
<evidence type="ECO:0000256" key="1">
    <source>
        <dbReference type="ARBA" id="ARBA00022737"/>
    </source>
</evidence>
<organism evidence="3 4">
    <name type="scientific">Glycine soja</name>
    <name type="common">Wild soybean</name>
    <dbReference type="NCBI Taxonomy" id="3848"/>
    <lineage>
        <taxon>Eukaryota</taxon>
        <taxon>Viridiplantae</taxon>
        <taxon>Streptophyta</taxon>
        <taxon>Embryophyta</taxon>
        <taxon>Tracheophyta</taxon>
        <taxon>Spermatophyta</taxon>
        <taxon>Magnoliopsida</taxon>
        <taxon>eudicotyledons</taxon>
        <taxon>Gunneridae</taxon>
        <taxon>Pentapetalae</taxon>
        <taxon>rosids</taxon>
        <taxon>fabids</taxon>
        <taxon>Fabales</taxon>
        <taxon>Fabaceae</taxon>
        <taxon>Papilionoideae</taxon>
        <taxon>50 kb inversion clade</taxon>
        <taxon>NPAAA clade</taxon>
        <taxon>indigoferoid/millettioid clade</taxon>
        <taxon>Phaseoleae</taxon>
        <taxon>Glycine</taxon>
        <taxon>Glycine subgen. Soja</taxon>
    </lineage>
</organism>
<dbReference type="GO" id="GO:0034515">
    <property type="term" value="C:proteasome storage granule"/>
    <property type="evidence" value="ECO:0007669"/>
    <property type="project" value="TreeGrafter"/>
</dbReference>
<dbReference type="AlphaFoldDB" id="A0A445H489"/>
<keyword evidence="3" id="KW-0647">Proteasome</keyword>
<accession>A0A445H489</accession>
<evidence type="ECO:0000259" key="2">
    <source>
        <dbReference type="Pfam" id="PF18051"/>
    </source>
</evidence>
<protein>
    <submittedName>
        <fullName evidence="3">26S proteasome non-ATPase regulatory subunit 2-like A</fullName>
    </submittedName>
</protein>
<proteinExistence type="predicted"/>
<dbReference type="GO" id="GO:0043161">
    <property type="term" value="P:proteasome-mediated ubiquitin-dependent protein catabolic process"/>
    <property type="evidence" value="ECO:0007669"/>
    <property type="project" value="TreeGrafter"/>
</dbReference>